<keyword evidence="4" id="KW-1185">Reference proteome</keyword>
<dbReference type="GO" id="GO:0006310">
    <property type="term" value="P:DNA recombination"/>
    <property type="evidence" value="ECO:0007669"/>
    <property type="project" value="UniProtKB-KW"/>
</dbReference>
<dbReference type="OrthoDB" id="5614256at2"/>
<dbReference type="AlphaFoldDB" id="A0A365TKL7"/>
<dbReference type="InterPro" id="IPR011010">
    <property type="entry name" value="DNA_brk_join_enz"/>
</dbReference>
<protein>
    <recommendedName>
        <fullName evidence="5">Tyr recombinase domain-containing protein</fullName>
    </recommendedName>
</protein>
<feature type="compositionally biased region" description="Polar residues" evidence="2">
    <location>
        <begin position="212"/>
        <end position="221"/>
    </location>
</feature>
<dbReference type="RefSeq" id="WP_113270538.1">
    <property type="nucleotide sequence ID" value="NZ_QNTU01000010.1"/>
</dbReference>
<proteinExistence type="predicted"/>
<accession>A0A365TKL7</accession>
<evidence type="ECO:0000256" key="1">
    <source>
        <dbReference type="ARBA" id="ARBA00023172"/>
    </source>
</evidence>
<name>A0A365TKL7_9GAMM</name>
<dbReference type="EMBL" id="QNTU01000010">
    <property type="protein sequence ID" value="RBI66343.1"/>
    <property type="molecule type" value="Genomic_DNA"/>
</dbReference>
<dbReference type="InterPro" id="IPR013762">
    <property type="entry name" value="Integrase-like_cat_sf"/>
</dbReference>
<feature type="region of interest" description="Disordered" evidence="2">
    <location>
        <begin position="210"/>
        <end position="237"/>
    </location>
</feature>
<evidence type="ECO:0000313" key="3">
    <source>
        <dbReference type="EMBL" id="RBI66343.1"/>
    </source>
</evidence>
<comment type="caution">
    <text evidence="3">The sequence shown here is derived from an EMBL/GenBank/DDBJ whole genome shotgun (WGS) entry which is preliminary data.</text>
</comment>
<dbReference type="SUPFAM" id="SSF56349">
    <property type="entry name" value="DNA breaking-rejoining enzymes"/>
    <property type="match status" value="1"/>
</dbReference>
<evidence type="ECO:0008006" key="5">
    <source>
        <dbReference type="Google" id="ProtNLM"/>
    </source>
</evidence>
<keyword evidence="1" id="KW-0233">DNA recombination</keyword>
<reference evidence="4" key="1">
    <citation type="submission" date="2018-06" db="EMBL/GenBank/DDBJ databases">
        <title>Whole genome sequencing of four bacterial strains from South Shetland trench revealing bio-synthetic gene clusters.</title>
        <authorList>
            <person name="Abdel-Mageed W.M."/>
            <person name="Lehri B."/>
            <person name="Jarmusch S."/>
            <person name="Miranda K."/>
            <person name="Goodfellow M."/>
            <person name="Jaspars M."/>
            <person name="Karlyshev A.V."/>
        </authorList>
    </citation>
    <scope>NUCLEOTIDE SEQUENCE [LARGE SCALE GENOMIC DNA]</scope>
    <source>
        <strain evidence="4">SST4</strain>
    </source>
</reference>
<sequence>MEGNAQLTALLEDVLQPRDGYFAIETIQPVLVHTIEKLASIEDDAWESPALSGLAEAITSEQLVLKSLPNQKEKGIHGTHPIHGALYKLAKTQSDIAGLNDRLHLLAHIINAALHWRNDIQDLEANQGFTEQRKKRLTQATYLKNLEAACKVARRIDAEWLEFLTPFDRPTEQLLKWCDRYQADGEKKQQESYIKELGRFLAYALNRRQPRQGYQETGSDESTQRKRRFDDDPDESWNETAISAITLPPDIDEKTKDILRTSGLSIVEESPAAELTQNDAPIKAAEGDSSLQAVFRARSQQIFQDKAAQLLPGRWEQLSAFDLHQLMQELEQKKPPLRQWLKCVVGLLLMTGRSLDSVLDTQVIKHVEWIPKVITDQAIYVLPSEVAYWVSGIYRPENSRQLTGDWPAHMRITQNRLALPAPPMCWRLMKLKIHHIASRVNKRSVPLFPKNYREELKSELKSLLSDTNRKTGSRLTAHRLGTHLFNTLNRGDADLTAACFITARVPSFGQQASLYYYAPRIQRLEQQYTRAMVTIARQCSSNSQPSEAEPSDAIACATSHSDAANYVGSNLVPRTAYVNDLVTNMRQQIKAAKKGARPAALFSMHNTYVAYTVAMLMFSTGYRSVRDPLPNWDNISLSRRMIVIADKTDDQQSHARFLPLTSLMVEQLQHYQRHRQGLLGRLTFFLQHQWETPFMFLDYYGNPKEVTPTRLHDQLRWIDSPPLNINRHYLHTRLKESDLSSEVVDAFMGHWDSGQEPWASYSTFCPREYQHLIASVIQPLMVQQGWKALKGAAL</sequence>
<dbReference type="GO" id="GO:0003677">
    <property type="term" value="F:DNA binding"/>
    <property type="evidence" value="ECO:0007669"/>
    <property type="project" value="InterPro"/>
</dbReference>
<gene>
    <name evidence="3" type="ORF">DQ400_14955</name>
</gene>
<organism evidence="3 4">
    <name type="scientific">Vreelandella sulfidaeris</name>
    <dbReference type="NCBI Taxonomy" id="115553"/>
    <lineage>
        <taxon>Bacteria</taxon>
        <taxon>Pseudomonadati</taxon>
        <taxon>Pseudomonadota</taxon>
        <taxon>Gammaproteobacteria</taxon>
        <taxon>Oceanospirillales</taxon>
        <taxon>Halomonadaceae</taxon>
        <taxon>Vreelandella</taxon>
    </lineage>
</organism>
<dbReference type="Proteomes" id="UP000252204">
    <property type="component" value="Unassembled WGS sequence"/>
</dbReference>
<evidence type="ECO:0000313" key="4">
    <source>
        <dbReference type="Proteomes" id="UP000252204"/>
    </source>
</evidence>
<evidence type="ECO:0000256" key="2">
    <source>
        <dbReference type="SAM" id="MobiDB-lite"/>
    </source>
</evidence>
<dbReference type="GO" id="GO:0015074">
    <property type="term" value="P:DNA integration"/>
    <property type="evidence" value="ECO:0007669"/>
    <property type="project" value="InterPro"/>
</dbReference>
<dbReference type="Gene3D" id="1.10.443.10">
    <property type="entry name" value="Intergrase catalytic core"/>
    <property type="match status" value="1"/>
</dbReference>